<protein>
    <submittedName>
        <fullName evidence="1">Uncharacterized protein</fullName>
    </submittedName>
</protein>
<sequence>MSTLCSVSPISLTISPLSSQVQWSLSFITYHIPTSQTSAVESLPYHLPYPHLAAKCSGVSPISLTISPLSSQSLLYHSLYPHLAAKCNGVSPISLTISPLSSQSSAPSAVESLPYHLPYPHLAAKCSGVSPISLTISPLSSQVQWSLSYIIARINVNTTP</sequence>
<dbReference type="EMBL" id="JAIWYP010000009">
    <property type="protein sequence ID" value="KAH3771110.1"/>
    <property type="molecule type" value="Genomic_DNA"/>
</dbReference>
<accession>A0A9D4IEM2</accession>
<organism evidence="1 2">
    <name type="scientific">Dreissena polymorpha</name>
    <name type="common">Zebra mussel</name>
    <name type="synonym">Mytilus polymorpha</name>
    <dbReference type="NCBI Taxonomy" id="45954"/>
    <lineage>
        <taxon>Eukaryota</taxon>
        <taxon>Metazoa</taxon>
        <taxon>Spiralia</taxon>
        <taxon>Lophotrochozoa</taxon>
        <taxon>Mollusca</taxon>
        <taxon>Bivalvia</taxon>
        <taxon>Autobranchia</taxon>
        <taxon>Heteroconchia</taxon>
        <taxon>Euheterodonta</taxon>
        <taxon>Imparidentia</taxon>
        <taxon>Neoheterodontei</taxon>
        <taxon>Myida</taxon>
        <taxon>Dreissenoidea</taxon>
        <taxon>Dreissenidae</taxon>
        <taxon>Dreissena</taxon>
    </lineage>
</organism>
<dbReference type="AlphaFoldDB" id="A0A9D4IEM2"/>
<gene>
    <name evidence="1" type="ORF">DPMN_172412</name>
</gene>
<evidence type="ECO:0000313" key="1">
    <source>
        <dbReference type="EMBL" id="KAH3771110.1"/>
    </source>
</evidence>
<comment type="caution">
    <text evidence="1">The sequence shown here is derived from an EMBL/GenBank/DDBJ whole genome shotgun (WGS) entry which is preliminary data.</text>
</comment>
<evidence type="ECO:0000313" key="2">
    <source>
        <dbReference type="Proteomes" id="UP000828390"/>
    </source>
</evidence>
<proteinExistence type="predicted"/>
<reference evidence="1" key="1">
    <citation type="journal article" date="2019" name="bioRxiv">
        <title>The Genome of the Zebra Mussel, Dreissena polymorpha: A Resource for Invasive Species Research.</title>
        <authorList>
            <person name="McCartney M.A."/>
            <person name="Auch B."/>
            <person name="Kono T."/>
            <person name="Mallez S."/>
            <person name="Zhang Y."/>
            <person name="Obille A."/>
            <person name="Becker A."/>
            <person name="Abrahante J.E."/>
            <person name="Garbe J."/>
            <person name="Badalamenti J.P."/>
            <person name="Herman A."/>
            <person name="Mangelson H."/>
            <person name="Liachko I."/>
            <person name="Sullivan S."/>
            <person name="Sone E.D."/>
            <person name="Koren S."/>
            <person name="Silverstein K.A.T."/>
            <person name="Beckman K.B."/>
            <person name="Gohl D.M."/>
        </authorList>
    </citation>
    <scope>NUCLEOTIDE SEQUENCE</scope>
    <source>
        <strain evidence="1">Duluth1</strain>
        <tissue evidence="1">Whole animal</tissue>
    </source>
</reference>
<name>A0A9D4IEM2_DREPO</name>
<reference evidence="1" key="2">
    <citation type="submission" date="2020-11" db="EMBL/GenBank/DDBJ databases">
        <authorList>
            <person name="McCartney M.A."/>
            <person name="Auch B."/>
            <person name="Kono T."/>
            <person name="Mallez S."/>
            <person name="Becker A."/>
            <person name="Gohl D.M."/>
            <person name="Silverstein K.A.T."/>
            <person name="Koren S."/>
            <person name="Bechman K.B."/>
            <person name="Herman A."/>
            <person name="Abrahante J.E."/>
            <person name="Garbe J."/>
        </authorList>
    </citation>
    <scope>NUCLEOTIDE SEQUENCE</scope>
    <source>
        <strain evidence="1">Duluth1</strain>
        <tissue evidence="1">Whole animal</tissue>
    </source>
</reference>
<dbReference type="Proteomes" id="UP000828390">
    <property type="component" value="Unassembled WGS sequence"/>
</dbReference>
<keyword evidence="2" id="KW-1185">Reference proteome</keyword>